<evidence type="ECO:0000259" key="10">
    <source>
        <dbReference type="Pfam" id="PF07687"/>
    </source>
</evidence>
<dbReference type="RefSeq" id="WP_005982190.1">
    <property type="nucleotide sequence ID" value="NZ_BAABXY010000001.1"/>
</dbReference>
<dbReference type="InterPro" id="IPR036264">
    <property type="entry name" value="Bact_exopeptidase_dim_dom"/>
</dbReference>
<dbReference type="GO" id="GO:0008237">
    <property type="term" value="F:metallopeptidase activity"/>
    <property type="evidence" value="ECO:0007669"/>
    <property type="project" value="UniProtKB-KW"/>
</dbReference>
<dbReference type="Gene3D" id="3.30.70.360">
    <property type="match status" value="1"/>
</dbReference>
<dbReference type="NCBIfam" id="TIGR01882">
    <property type="entry name" value="peptidase-T"/>
    <property type="match status" value="1"/>
</dbReference>
<evidence type="ECO:0000256" key="6">
    <source>
        <dbReference type="ARBA" id="ARBA00023049"/>
    </source>
</evidence>
<dbReference type="GO" id="GO:0045148">
    <property type="term" value="F:tripeptide aminopeptidase activity"/>
    <property type="evidence" value="ECO:0007669"/>
    <property type="project" value="UniProtKB-UniRule"/>
</dbReference>
<dbReference type="PANTHER" id="PTHR42994">
    <property type="entry name" value="PEPTIDASE T"/>
    <property type="match status" value="1"/>
</dbReference>
<keyword evidence="3 7" id="KW-0479">Metal-binding</keyword>
<dbReference type="GO" id="GO:0006508">
    <property type="term" value="P:proteolysis"/>
    <property type="evidence" value="ECO:0007669"/>
    <property type="project" value="UniProtKB-UniRule"/>
</dbReference>
<evidence type="ECO:0000256" key="3">
    <source>
        <dbReference type="ARBA" id="ARBA00022723"/>
    </source>
</evidence>
<feature type="binding site" evidence="7 9">
    <location>
        <position position="141"/>
    </location>
    <ligand>
        <name>Zn(2+)</name>
        <dbReference type="ChEBI" id="CHEBI:29105"/>
        <label>2</label>
    </ligand>
</feature>
<dbReference type="InterPro" id="IPR001261">
    <property type="entry name" value="ArgE/DapE_CS"/>
</dbReference>
<name>A0AAX2JCF9_9FUSO</name>
<sequence>MNNLVERFLKYVKIDTDSDPSSKACPSSNIQWDLAKVIIEDLKELGLEEISLDENGYVMAALPANCDLDIPTIGFIAHMDTAPTYNGRGVNPKIIENYNGEDIILNKEMEIILSPKDFEHLKNYIGQDLIVTDGKTLLGADDKAGIVEIIEAIKYLKDHPEIKHGKIKIGFTPDEEIGRGANLFDVKKFDCKFAYTVDGGEIGELEYENFNAASAVIKIKGRDIHPGTAKNSMINSILIGMELNSMLPVEQRPEYTENYEGFFLLNDMKGTVEDTSMNYIIRDHSMKKFNEKKILIKDAVQYLAKKYKDAEIEIEVKDSYYNMKEKIEPVMYVIDLAHKSMEELNIKPCIKPIRGGTDGARLSYKGLPCPNLFTGGHNFHGKYEYVCIQSMEKARDLIVKIAENLAKMNFEEK</sequence>
<evidence type="ECO:0000256" key="1">
    <source>
        <dbReference type="ARBA" id="ARBA00009692"/>
    </source>
</evidence>
<dbReference type="Proteomes" id="UP000249008">
    <property type="component" value="Chromosome 1"/>
</dbReference>
<dbReference type="Gene3D" id="3.40.630.10">
    <property type="entry name" value="Zn peptidases"/>
    <property type="match status" value="1"/>
</dbReference>
<comment type="similarity">
    <text evidence="1 7">Belongs to the peptidase M20B family.</text>
</comment>
<feature type="binding site" evidence="7 9">
    <location>
        <position position="176"/>
    </location>
    <ligand>
        <name>Zn(2+)</name>
        <dbReference type="ChEBI" id="CHEBI:29105"/>
        <label>2</label>
    </ligand>
</feature>
<evidence type="ECO:0000256" key="2">
    <source>
        <dbReference type="ARBA" id="ARBA00022670"/>
    </source>
</evidence>
<dbReference type="GO" id="GO:0043171">
    <property type="term" value="P:peptide catabolic process"/>
    <property type="evidence" value="ECO:0007669"/>
    <property type="project" value="UniProtKB-UniRule"/>
</dbReference>
<keyword evidence="6 7" id="KW-0482">Metalloprotease</keyword>
<proteinExistence type="inferred from homology"/>
<reference evidence="11 12" key="1">
    <citation type="submission" date="2018-06" db="EMBL/GenBank/DDBJ databases">
        <authorList>
            <consortium name="Pathogen Informatics"/>
            <person name="Doyle S."/>
        </authorList>
    </citation>
    <scope>NUCLEOTIDE SEQUENCE [LARGE SCALE GENOMIC DNA]</scope>
    <source>
        <strain evidence="11 12">NCTC12112</strain>
    </source>
</reference>
<evidence type="ECO:0000256" key="9">
    <source>
        <dbReference type="PIRSR" id="PIRSR037215-2"/>
    </source>
</evidence>
<accession>A0AAX2JCF9</accession>
<evidence type="ECO:0000313" key="11">
    <source>
        <dbReference type="EMBL" id="SQJ04754.1"/>
    </source>
</evidence>
<dbReference type="NCBIfam" id="NF003976">
    <property type="entry name" value="PRK05469.1"/>
    <property type="match status" value="1"/>
</dbReference>
<feature type="binding site" evidence="7 9">
    <location>
        <position position="380"/>
    </location>
    <ligand>
        <name>Zn(2+)</name>
        <dbReference type="ChEBI" id="CHEBI:29105"/>
        <label>2</label>
    </ligand>
</feature>
<keyword evidence="7 11" id="KW-0031">Aminopeptidase</keyword>
<feature type="active site" description="Proton acceptor" evidence="7 8">
    <location>
        <position position="175"/>
    </location>
</feature>
<dbReference type="EC" id="3.4.11.4" evidence="7"/>
<evidence type="ECO:0000256" key="7">
    <source>
        <dbReference type="HAMAP-Rule" id="MF_00550"/>
    </source>
</evidence>
<evidence type="ECO:0000256" key="4">
    <source>
        <dbReference type="ARBA" id="ARBA00022801"/>
    </source>
</evidence>
<keyword evidence="5 7" id="KW-0862">Zinc</keyword>
<protein>
    <recommendedName>
        <fullName evidence="7">Peptidase T</fullName>
        <ecNumber evidence="7">3.4.11.4</ecNumber>
    </recommendedName>
    <alternativeName>
        <fullName evidence="7">Aminotripeptidase</fullName>
        <shortName evidence="7">Tripeptidase</shortName>
    </alternativeName>
    <alternativeName>
        <fullName evidence="7">Tripeptide aminopeptidase</fullName>
    </alternativeName>
</protein>
<comment type="catalytic activity">
    <reaction evidence="7">
        <text>Release of the N-terminal residue from a tripeptide.</text>
        <dbReference type="EC" id="3.4.11.4"/>
    </reaction>
</comment>
<dbReference type="KEGG" id="ful:C4N20_00080"/>
<dbReference type="EMBL" id="LS483487">
    <property type="protein sequence ID" value="SQJ04754.1"/>
    <property type="molecule type" value="Genomic_DNA"/>
</dbReference>
<comment type="function">
    <text evidence="7">Cleaves the N-terminal amino acid of tripeptides.</text>
</comment>
<dbReference type="InterPro" id="IPR010161">
    <property type="entry name" value="Peptidase_M20B"/>
</dbReference>
<feature type="binding site" evidence="7 9">
    <location>
        <position position="78"/>
    </location>
    <ligand>
        <name>Zn(2+)</name>
        <dbReference type="ChEBI" id="CHEBI:29105"/>
        <label>1</label>
    </ligand>
</feature>
<evidence type="ECO:0000256" key="8">
    <source>
        <dbReference type="PIRSR" id="PIRSR037215-1"/>
    </source>
</evidence>
<dbReference type="GeneID" id="78453187"/>
<dbReference type="InterPro" id="IPR011650">
    <property type="entry name" value="Peptidase_M20_dimer"/>
</dbReference>
<dbReference type="PROSITE" id="PS00758">
    <property type="entry name" value="ARGE_DAPE_CPG2_1"/>
    <property type="match status" value="1"/>
</dbReference>
<dbReference type="CDD" id="cd03892">
    <property type="entry name" value="M20_peptT"/>
    <property type="match status" value="1"/>
</dbReference>
<dbReference type="SUPFAM" id="SSF53187">
    <property type="entry name" value="Zn-dependent exopeptidases"/>
    <property type="match status" value="1"/>
</dbReference>
<gene>
    <name evidence="11" type="primary">pepT_2</name>
    <name evidence="7" type="synonym">pepT</name>
    <name evidence="11" type="ORF">NCTC12112_01882</name>
</gene>
<dbReference type="SUPFAM" id="SSF55031">
    <property type="entry name" value="Bacterial exopeptidase dimerisation domain"/>
    <property type="match status" value="1"/>
</dbReference>
<dbReference type="InterPro" id="IPR002933">
    <property type="entry name" value="Peptidase_M20"/>
</dbReference>
<dbReference type="AlphaFoldDB" id="A0AAX2JCF9"/>
<comment type="subcellular location">
    <subcellularLocation>
        <location evidence="7">Cytoplasm</location>
    </subcellularLocation>
</comment>
<evidence type="ECO:0000313" key="12">
    <source>
        <dbReference type="Proteomes" id="UP000249008"/>
    </source>
</evidence>
<feature type="binding site" evidence="7 9">
    <location>
        <position position="198"/>
    </location>
    <ligand>
        <name>Zn(2+)</name>
        <dbReference type="ChEBI" id="CHEBI:29105"/>
        <label>1</label>
    </ligand>
</feature>
<organism evidence="11 12">
    <name type="scientific">Fusobacterium ulcerans</name>
    <dbReference type="NCBI Taxonomy" id="861"/>
    <lineage>
        <taxon>Bacteria</taxon>
        <taxon>Fusobacteriati</taxon>
        <taxon>Fusobacteriota</taxon>
        <taxon>Fusobacteriia</taxon>
        <taxon>Fusobacteriales</taxon>
        <taxon>Fusobacteriaceae</taxon>
        <taxon>Fusobacterium</taxon>
    </lineage>
</organism>
<dbReference type="GO" id="GO:0005829">
    <property type="term" value="C:cytosol"/>
    <property type="evidence" value="ECO:0007669"/>
    <property type="project" value="TreeGrafter"/>
</dbReference>
<feature type="binding site" evidence="7 9">
    <location>
        <position position="141"/>
    </location>
    <ligand>
        <name>Zn(2+)</name>
        <dbReference type="ChEBI" id="CHEBI:29105"/>
        <label>1</label>
    </ligand>
</feature>
<evidence type="ECO:0000256" key="5">
    <source>
        <dbReference type="ARBA" id="ARBA00022833"/>
    </source>
</evidence>
<keyword evidence="4 7" id="KW-0378">Hydrolase</keyword>
<comment type="cofactor">
    <cofactor evidence="7 9">
        <name>Zn(2+)</name>
        <dbReference type="ChEBI" id="CHEBI:29105"/>
    </cofactor>
    <text evidence="7 9">Binds 2 Zn(2+) ions per subunit.</text>
</comment>
<keyword evidence="2 7" id="KW-0645">Protease</keyword>
<dbReference type="Pfam" id="PF01546">
    <property type="entry name" value="Peptidase_M20"/>
    <property type="match status" value="1"/>
</dbReference>
<dbReference type="PIRSF" id="PIRSF037215">
    <property type="entry name" value="Peptidase_M20B"/>
    <property type="match status" value="1"/>
</dbReference>
<feature type="domain" description="Peptidase M20 dimerisation" evidence="10">
    <location>
        <begin position="207"/>
        <end position="309"/>
    </location>
</feature>
<dbReference type="NCBIfam" id="NF009920">
    <property type="entry name" value="PRK13381.1"/>
    <property type="match status" value="1"/>
</dbReference>
<dbReference type="GO" id="GO:0008270">
    <property type="term" value="F:zinc ion binding"/>
    <property type="evidence" value="ECO:0007669"/>
    <property type="project" value="UniProtKB-UniRule"/>
</dbReference>
<dbReference type="Pfam" id="PF07687">
    <property type="entry name" value="M20_dimer"/>
    <property type="match status" value="1"/>
</dbReference>
<feature type="active site" evidence="7 8">
    <location>
        <position position="80"/>
    </location>
</feature>
<keyword evidence="7" id="KW-0963">Cytoplasm</keyword>
<dbReference type="PANTHER" id="PTHR42994:SF1">
    <property type="entry name" value="PEPTIDASE T"/>
    <property type="match status" value="1"/>
</dbReference>
<dbReference type="PROSITE" id="PS00759">
    <property type="entry name" value="ARGE_DAPE_CPG2_2"/>
    <property type="match status" value="1"/>
</dbReference>
<dbReference type="HAMAP" id="MF_00550">
    <property type="entry name" value="Aminopeptidase_M20"/>
    <property type="match status" value="1"/>
</dbReference>